<dbReference type="EMBL" id="PGCI01000810">
    <property type="protein sequence ID" value="PLW14948.1"/>
    <property type="molecule type" value="Genomic_DNA"/>
</dbReference>
<evidence type="ECO:0000313" key="3">
    <source>
        <dbReference type="Proteomes" id="UP000235392"/>
    </source>
</evidence>
<comment type="caution">
    <text evidence="2">The sequence shown here is derived from an EMBL/GenBank/DDBJ whole genome shotgun (WGS) entry which is preliminary data.</text>
</comment>
<protein>
    <submittedName>
        <fullName evidence="2">Uncharacterized protein</fullName>
    </submittedName>
</protein>
<accession>A0A2N5SNY3</accession>
<dbReference type="AlphaFoldDB" id="A0A2N5SNY3"/>
<proteinExistence type="predicted"/>
<evidence type="ECO:0000256" key="1">
    <source>
        <dbReference type="SAM" id="MobiDB-lite"/>
    </source>
</evidence>
<reference evidence="2 3" key="1">
    <citation type="submission" date="2017-11" db="EMBL/GenBank/DDBJ databases">
        <title>De novo assembly and phasing of dikaryotic genomes from two isolates of Puccinia coronata f. sp. avenae, the causal agent of oat crown rust.</title>
        <authorList>
            <person name="Miller M.E."/>
            <person name="Zhang Y."/>
            <person name="Omidvar V."/>
            <person name="Sperschneider J."/>
            <person name="Schwessinger B."/>
            <person name="Raley C."/>
            <person name="Palmer J.M."/>
            <person name="Garnica D."/>
            <person name="Upadhyaya N."/>
            <person name="Rathjen J."/>
            <person name="Taylor J.M."/>
            <person name="Park R.F."/>
            <person name="Dodds P.N."/>
            <person name="Hirsch C.D."/>
            <person name="Kianian S.F."/>
            <person name="Figueroa M."/>
        </authorList>
    </citation>
    <scope>NUCLEOTIDE SEQUENCE [LARGE SCALE GENOMIC DNA]</scope>
    <source>
        <strain evidence="2">12SD80</strain>
    </source>
</reference>
<feature type="non-terminal residue" evidence="2">
    <location>
        <position position="1"/>
    </location>
</feature>
<gene>
    <name evidence="2" type="ORF">PCASD_17383</name>
</gene>
<organism evidence="2 3">
    <name type="scientific">Puccinia coronata f. sp. avenae</name>
    <dbReference type="NCBI Taxonomy" id="200324"/>
    <lineage>
        <taxon>Eukaryota</taxon>
        <taxon>Fungi</taxon>
        <taxon>Dikarya</taxon>
        <taxon>Basidiomycota</taxon>
        <taxon>Pucciniomycotina</taxon>
        <taxon>Pucciniomycetes</taxon>
        <taxon>Pucciniales</taxon>
        <taxon>Pucciniaceae</taxon>
        <taxon>Puccinia</taxon>
    </lineage>
</organism>
<evidence type="ECO:0000313" key="2">
    <source>
        <dbReference type="EMBL" id="PLW14948.1"/>
    </source>
</evidence>
<sequence length="291" mass="31884">FKRCSNSRVRPVVGQALSDRSTCRRVGQACPISSWDRLHRTSRDRSDKSVQPVGSCFGRTVSVRPPVEHGCSSTARAAVFDRLMPAVRCSYGSVQQAPLSGSAHWTPPWSVQRALHHGCVQRTLFKRLLDAFTKKGPADTRVFEKPAPWCIRRGSFPRVVIRVYPQRSRGFSPRNPAPLQKLSDQTRSNGPEVVPMSQERPRDETNHRCWGAPVVATGRRSDGTSPRASGDIAQGCPGDVNPMSAPWTVSLRPVPGASQGRKKGGPLVPLCIPRGRTFRKGLTGAVQPPVE</sequence>
<dbReference type="Proteomes" id="UP000235392">
    <property type="component" value="Unassembled WGS sequence"/>
</dbReference>
<feature type="region of interest" description="Disordered" evidence="1">
    <location>
        <begin position="169"/>
        <end position="240"/>
    </location>
</feature>
<name>A0A2N5SNY3_9BASI</name>